<keyword evidence="2" id="KW-1185">Reference proteome</keyword>
<name>A0ABQ0BCM0_9FIRM</name>
<organism evidence="1 2">
    <name type="scientific">Blautia hominis</name>
    <dbReference type="NCBI Taxonomy" id="2025493"/>
    <lineage>
        <taxon>Bacteria</taxon>
        <taxon>Bacillati</taxon>
        <taxon>Bacillota</taxon>
        <taxon>Clostridia</taxon>
        <taxon>Lachnospirales</taxon>
        <taxon>Lachnospiraceae</taxon>
        <taxon>Blautia</taxon>
    </lineage>
</organism>
<evidence type="ECO:0000313" key="1">
    <source>
        <dbReference type="EMBL" id="GAA6409191.1"/>
    </source>
</evidence>
<reference evidence="1 2" key="1">
    <citation type="submission" date="2024-04" db="EMBL/GenBank/DDBJ databases">
        <title>Defined microbial consortia suppress multidrug-resistant proinflammatory Enterobacteriaceae via ecological control.</title>
        <authorList>
            <person name="Furuichi M."/>
            <person name="Kawaguchi T."/>
            <person name="Pust M."/>
            <person name="Yasuma K."/>
            <person name="Plichta D."/>
            <person name="Hasegawa N."/>
            <person name="Ohya T."/>
            <person name="Bhattarai S."/>
            <person name="Sasajima S."/>
            <person name="Aoto Y."/>
            <person name="Tuganbaev T."/>
            <person name="Yaginuma M."/>
            <person name="Ueda M."/>
            <person name="Okahashi N."/>
            <person name="Amafuji K."/>
            <person name="Kiridooshi Y."/>
            <person name="Sugita K."/>
            <person name="Strazar M."/>
            <person name="Skelly A."/>
            <person name="Suda W."/>
            <person name="Hattori M."/>
            <person name="Nakamoto N."/>
            <person name="Caballero S."/>
            <person name="Norman J."/>
            <person name="Olle B."/>
            <person name="Tanoue T."/>
            <person name="Arita M."/>
            <person name="Bucci V."/>
            <person name="Atarashi K."/>
            <person name="Xavier R."/>
            <person name="Honda K."/>
        </authorList>
    </citation>
    <scope>NUCLEOTIDE SEQUENCE [LARGE SCALE GENOMIC DNA]</scope>
    <source>
        <strain evidence="2">k04-0078-D8-1</strain>
    </source>
</reference>
<protein>
    <submittedName>
        <fullName evidence="1">Uncharacterized protein</fullName>
    </submittedName>
</protein>
<comment type="caution">
    <text evidence="1">The sequence shown here is derived from an EMBL/GenBank/DDBJ whole genome shotgun (WGS) entry which is preliminary data.</text>
</comment>
<dbReference type="EMBL" id="BAABYW010000001">
    <property type="protein sequence ID" value="GAA6409191.1"/>
    <property type="molecule type" value="Genomic_DNA"/>
</dbReference>
<sequence length="80" mass="9201">MFGCTYEIFFNYSVGLRIHCADRKKMYHAKQKSMAKGHSAWIFACNYEGTEQLQYFYNKKGCPTAGPGCRITSLSIFKLL</sequence>
<dbReference type="Proteomes" id="UP001600943">
    <property type="component" value="Unassembled WGS sequence"/>
</dbReference>
<proteinExistence type="predicted"/>
<gene>
    <name evidence="1" type="ORF">K040078D81_33080</name>
</gene>
<evidence type="ECO:0000313" key="2">
    <source>
        <dbReference type="Proteomes" id="UP001600943"/>
    </source>
</evidence>
<accession>A0ABQ0BCM0</accession>